<dbReference type="InterPro" id="IPR001193">
    <property type="entry name" value="MBTPS2"/>
</dbReference>
<name>A0A843UND1_COLES</name>
<comment type="caution">
    <text evidence="2">The sequence shown here is derived from an EMBL/GenBank/DDBJ whole genome shotgun (WGS) entry which is preliminary data.</text>
</comment>
<feature type="transmembrane region" description="Helical" evidence="1">
    <location>
        <begin position="32"/>
        <end position="57"/>
    </location>
</feature>
<feature type="transmembrane region" description="Helical" evidence="1">
    <location>
        <begin position="467"/>
        <end position="494"/>
    </location>
</feature>
<dbReference type="GO" id="GO:0004222">
    <property type="term" value="F:metalloendopeptidase activity"/>
    <property type="evidence" value="ECO:0007669"/>
    <property type="project" value="InterPro"/>
</dbReference>
<dbReference type="GO" id="GO:0031293">
    <property type="term" value="P:membrane protein intracellular domain proteolysis"/>
    <property type="evidence" value="ECO:0007669"/>
    <property type="project" value="TreeGrafter"/>
</dbReference>
<evidence type="ECO:0000256" key="1">
    <source>
        <dbReference type="SAM" id="Phobius"/>
    </source>
</evidence>
<evidence type="ECO:0000313" key="3">
    <source>
        <dbReference type="Proteomes" id="UP000652761"/>
    </source>
</evidence>
<dbReference type="PANTHER" id="PTHR13325:SF3">
    <property type="entry name" value="MEMBRANE-BOUND TRANSCRIPTION FACTOR SITE-2 PROTEASE"/>
    <property type="match status" value="1"/>
</dbReference>
<keyword evidence="1" id="KW-1133">Transmembrane helix</keyword>
<evidence type="ECO:0000313" key="2">
    <source>
        <dbReference type="EMBL" id="MQL83776.1"/>
    </source>
</evidence>
<organism evidence="2 3">
    <name type="scientific">Colocasia esculenta</name>
    <name type="common">Wild taro</name>
    <name type="synonym">Arum esculentum</name>
    <dbReference type="NCBI Taxonomy" id="4460"/>
    <lineage>
        <taxon>Eukaryota</taxon>
        <taxon>Viridiplantae</taxon>
        <taxon>Streptophyta</taxon>
        <taxon>Embryophyta</taxon>
        <taxon>Tracheophyta</taxon>
        <taxon>Spermatophyta</taxon>
        <taxon>Magnoliopsida</taxon>
        <taxon>Liliopsida</taxon>
        <taxon>Araceae</taxon>
        <taxon>Aroideae</taxon>
        <taxon>Colocasieae</taxon>
        <taxon>Colocasia</taxon>
    </lineage>
</organism>
<proteinExistence type="predicted"/>
<accession>A0A843UND1</accession>
<keyword evidence="3" id="KW-1185">Reference proteome</keyword>
<keyword evidence="1" id="KW-0812">Transmembrane</keyword>
<dbReference type="GO" id="GO:0005737">
    <property type="term" value="C:cytoplasm"/>
    <property type="evidence" value="ECO:0007669"/>
    <property type="project" value="TreeGrafter"/>
</dbReference>
<dbReference type="OrthoDB" id="69989at2759"/>
<dbReference type="PANTHER" id="PTHR13325">
    <property type="entry name" value="PROTEASE M50 MEMBRANE-BOUND TRANSCRIPTION FACTOR SITE 2 PROTEASE"/>
    <property type="match status" value="1"/>
</dbReference>
<dbReference type="AlphaFoldDB" id="A0A843UND1"/>
<dbReference type="GO" id="GO:0016020">
    <property type="term" value="C:membrane"/>
    <property type="evidence" value="ECO:0007669"/>
    <property type="project" value="InterPro"/>
</dbReference>
<evidence type="ECO:0008006" key="4">
    <source>
        <dbReference type="Google" id="ProtNLM"/>
    </source>
</evidence>
<dbReference type="EMBL" id="NMUH01000717">
    <property type="protein sequence ID" value="MQL83776.1"/>
    <property type="molecule type" value="Genomic_DNA"/>
</dbReference>
<protein>
    <recommendedName>
        <fullName evidence="4">Endopeptidase S2P</fullName>
    </recommendedName>
</protein>
<gene>
    <name evidence="2" type="ORF">Taro_016268</name>
</gene>
<sequence length="529" mass="58620">MRGERRTRRSRRSQTLLPLHARTRPSHTVSCWLLRVWFTAGVGFSFVALAVATMVLLQEFAWAIGLYSSKHGLHSLSLGWLFGVSGFSISLMGAGIMAFSTLVSVLVHEFGHAVAAASHISWGLGCIQRRLATDFAQVCCASDILCWHLAQHGVCSLTLIILPGLLYPFYIYGERPMVLSVSPSSPLSGYLSHGDIIMSLDGSNIHNPLEWMEKLTHLDSKMQNQSYYSRPLKISQAITGEKGYCVPSAWVEEREFQPMDNETSCPDDFSAFVSTSCCTSTLQDGDACDDRCGNTTKRIHCFNPKDVIKFKKCGGWQMGQTTQRCQCSKDECCLTPVQSSGKIWVEMSFSRPLSTECLKDRRNLTTMETKNFGSDSAACLQTFVFIGDVVSIANSIELSAYQPRSPSRTILTYLPNFLEKVLVSTFRVSASLALLNSMPVFLLDGESILEISLCYITWLSPRLRPKILSLLLTGGTLLCIIALLRTFSFMFIVAHGLRGREDNVWAAAGGGGQLAAICNQRWRMVEDDN</sequence>
<reference evidence="2" key="1">
    <citation type="submission" date="2017-07" db="EMBL/GenBank/DDBJ databases">
        <title>Taro Niue Genome Assembly and Annotation.</title>
        <authorList>
            <person name="Atibalentja N."/>
            <person name="Keating K."/>
            <person name="Fields C.J."/>
        </authorList>
    </citation>
    <scope>NUCLEOTIDE SEQUENCE</scope>
    <source>
        <strain evidence="2">Niue_2</strain>
        <tissue evidence="2">Leaf</tissue>
    </source>
</reference>
<dbReference type="GO" id="GO:1905897">
    <property type="term" value="P:regulation of response to endoplasmic reticulum stress"/>
    <property type="evidence" value="ECO:0007669"/>
    <property type="project" value="TreeGrafter"/>
</dbReference>
<keyword evidence="1" id="KW-0472">Membrane</keyword>
<dbReference type="Proteomes" id="UP000652761">
    <property type="component" value="Unassembled WGS sequence"/>
</dbReference>
<feature type="transmembrane region" description="Helical" evidence="1">
    <location>
        <begin position="77"/>
        <end position="99"/>
    </location>
</feature>